<dbReference type="Gene3D" id="2.130.10.30">
    <property type="entry name" value="Regulator of chromosome condensation 1/beta-lactamase-inhibitor protein II"/>
    <property type="match status" value="1"/>
</dbReference>
<dbReference type="EMBL" id="LSMT01002067">
    <property type="protein sequence ID" value="PFX11652.1"/>
    <property type="molecule type" value="Genomic_DNA"/>
</dbReference>
<dbReference type="Pfam" id="PF00415">
    <property type="entry name" value="RCC1"/>
    <property type="match status" value="1"/>
</dbReference>
<dbReference type="PANTHER" id="PTHR22870:SF408">
    <property type="entry name" value="OS09G0560450 PROTEIN"/>
    <property type="match status" value="1"/>
</dbReference>
<evidence type="ECO:0000313" key="4">
    <source>
        <dbReference type="Proteomes" id="UP000225706"/>
    </source>
</evidence>
<evidence type="ECO:0000313" key="3">
    <source>
        <dbReference type="EMBL" id="PFX11652.1"/>
    </source>
</evidence>
<dbReference type="PROSITE" id="PS00626">
    <property type="entry name" value="RCC1_2"/>
    <property type="match status" value="1"/>
</dbReference>
<dbReference type="PROSITE" id="PS50012">
    <property type="entry name" value="RCC1_3"/>
    <property type="match status" value="1"/>
</dbReference>
<accession>A0A2B4R5Z7</accession>
<organism evidence="3 4">
    <name type="scientific">Stylophora pistillata</name>
    <name type="common">Smooth cauliflower coral</name>
    <dbReference type="NCBI Taxonomy" id="50429"/>
    <lineage>
        <taxon>Eukaryota</taxon>
        <taxon>Metazoa</taxon>
        <taxon>Cnidaria</taxon>
        <taxon>Anthozoa</taxon>
        <taxon>Hexacorallia</taxon>
        <taxon>Scleractinia</taxon>
        <taxon>Astrocoeniina</taxon>
        <taxon>Pocilloporidae</taxon>
        <taxon>Stylophora</taxon>
    </lineage>
</organism>
<dbReference type="InterPro" id="IPR009091">
    <property type="entry name" value="RCC1/BLIP-II"/>
</dbReference>
<dbReference type="OrthoDB" id="5984148at2759"/>
<dbReference type="AlphaFoldDB" id="A0A2B4R5Z7"/>
<keyword evidence="1" id="KW-0677">Repeat</keyword>
<proteinExistence type="predicted"/>
<dbReference type="STRING" id="50429.A0A2B4R5Z7"/>
<evidence type="ECO:0000256" key="1">
    <source>
        <dbReference type="ARBA" id="ARBA00022737"/>
    </source>
</evidence>
<dbReference type="InterPro" id="IPR051210">
    <property type="entry name" value="Ub_ligase/GEF_domain"/>
</dbReference>
<dbReference type="PANTHER" id="PTHR22870">
    <property type="entry name" value="REGULATOR OF CHROMOSOME CONDENSATION"/>
    <property type="match status" value="1"/>
</dbReference>
<name>A0A2B4R5Z7_STYPI</name>
<comment type="caution">
    <text evidence="3">The sequence shown here is derived from an EMBL/GenBank/DDBJ whole genome shotgun (WGS) entry which is preliminary data.</text>
</comment>
<evidence type="ECO:0000256" key="2">
    <source>
        <dbReference type="PROSITE-ProRule" id="PRU00235"/>
    </source>
</evidence>
<sequence>MDRLGQGDTLQQTRPVYITELSDKKCIAVMCGHYRSMAQSADNWVWWWGWGVYGQLGVGSIEDALLPAHVQALDQYQVTKLAAGYSHSAVLTAQSRVKRIDCGYELSELLSGRGGSADTVVDVATVEFRFGPVVLAEKLMFDKTYKKIGIARSHFGAHGYTIAGDKFGRATASRDNGQTRVVSYELFDRILDGVLIAGGEVFVDLLIKRGVRKLPQSFFSVESKGEKFNSETLAPVLVPLIVDKRPKEVVERWELEISEQKAKQDCVKVKALFASLEQLIRAKESS</sequence>
<dbReference type="InterPro" id="IPR000408">
    <property type="entry name" value="Reg_chr_condens"/>
</dbReference>
<dbReference type="Proteomes" id="UP000225706">
    <property type="component" value="Unassembled WGS sequence"/>
</dbReference>
<gene>
    <name evidence="3" type="primary">HERC1</name>
    <name evidence="3" type="ORF">AWC38_SpisGene24532</name>
</gene>
<protein>
    <submittedName>
        <fullName evidence="3">Putative E3 ubiquitin-protein ligase HERC1</fullName>
    </submittedName>
</protein>
<dbReference type="SUPFAM" id="SSF50985">
    <property type="entry name" value="RCC1/BLIP-II"/>
    <property type="match status" value="1"/>
</dbReference>
<keyword evidence="4" id="KW-1185">Reference proteome</keyword>
<reference evidence="4" key="1">
    <citation type="journal article" date="2017" name="bioRxiv">
        <title>Comparative analysis of the genomes of Stylophora pistillata and Acropora digitifera provides evidence for extensive differences between species of corals.</title>
        <authorList>
            <person name="Voolstra C.R."/>
            <person name="Li Y."/>
            <person name="Liew Y.J."/>
            <person name="Baumgarten S."/>
            <person name="Zoccola D."/>
            <person name="Flot J.-F."/>
            <person name="Tambutte S."/>
            <person name="Allemand D."/>
            <person name="Aranda M."/>
        </authorList>
    </citation>
    <scope>NUCLEOTIDE SEQUENCE [LARGE SCALE GENOMIC DNA]</scope>
</reference>
<feature type="repeat" description="RCC1" evidence="2">
    <location>
        <begin position="43"/>
        <end position="94"/>
    </location>
</feature>